<gene>
    <name evidence="3" type="ORF">NSA23_06050</name>
</gene>
<dbReference type="PANTHER" id="PTHR10151:SF120">
    <property type="entry name" value="BIS(5'-ADENOSYL)-TRIPHOSPHATASE"/>
    <property type="match status" value="1"/>
</dbReference>
<evidence type="ECO:0000256" key="1">
    <source>
        <dbReference type="ARBA" id="ARBA00023235"/>
    </source>
</evidence>
<dbReference type="Proteomes" id="UP001142078">
    <property type="component" value="Unassembled WGS sequence"/>
</dbReference>
<dbReference type="Pfam" id="PF01676">
    <property type="entry name" value="Metalloenzyme"/>
    <property type="match status" value="1"/>
</dbReference>
<evidence type="ECO:0000259" key="2">
    <source>
        <dbReference type="Pfam" id="PF01676"/>
    </source>
</evidence>
<dbReference type="GO" id="GO:0016853">
    <property type="term" value="F:isomerase activity"/>
    <property type="evidence" value="ECO:0007669"/>
    <property type="project" value="UniProtKB-KW"/>
</dbReference>
<comment type="caution">
    <text evidence="3">The sequence shown here is derived from an EMBL/GenBank/DDBJ whole genome shotgun (WGS) entry which is preliminary data.</text>
</comment>
<dbReference type="AlphaFoldDB" id="A0A9X2S4V4"/>
<name>A0A9X2S4V4_9FIRM</name>
<evidence type="ECO:0000313" key="3">
    <source>
        <dbReference type="EMBL" id="MCR2043679.1"/>
    </source>
</evidence>
<evidence type="ECO:0000313" key="4">
    <source>
        <dbReference type="Proteomes" id="UP001142078"/>
    </source>
</evidence>
<protein>
    <submittedName>
        <fullName evidence="3">Alkaline phosphatase family protein</fullName>
    </submittedName>
</protein>
<accession>A0A9X2S4V4</accession>
<dbReference type="GO" id="GO:0046872">
    <property type="term" value="F:metal ion binding"/>
    <property type="evidence" value="ECO:0007669"/>
    <property type="project" value="InterPro"/>
</dbReference>
<dbReference type="InterPro" id="IPR017850">
    <property type="entry name" value="Alkaline_phosphatase_core_sf"/>
</dbReference>
<dbReference type="PANTHER" id="PTHR10151">
    <property type="entry name" value="ECTONUCLEOTIDE PYROPHOSPHATASE/PHOSPHODIESTERASE"/>
    <property type="match status" value="1"/>
</dbReference>
<sequence>MNKKLIAILLFSIVLFIACIYITNSNKDTSYIPPLQIVGDVEEAVTLWEFPKDIHMDAIEKDNKKIKAMNLEDIILLSKPMTENNDVLLVGIDGLMSKIDGRNLEKSYITFSDDNGWEAINYNHTISSNVKHLKEIVIVSNNDRLDIGMNIIDSEKNIKNLTVGELYAGPSTILPYFEGESKKEKGGKTYSTTVYTQRRILKVKDILEDYKSKKALVMGDRGEIKYIDEYGYFEANKNHIDYVGKNGKEKVENIKGVIIDPPKVSITDSYYDVSHYIEEEDVLFLFLDGFGYHQYEYALENGYLPFLSNIEKGKKALSVYKPVTNAGFAAMITGKSPVENGIYSRKQRKPKVDSIFKLVNDLDKKSVLLEGDIRILDTEIDPVLNIDRNKNGTTDDEVYQSTLNSIDEGYNLVFAHFHGIDDAGHNYGDLSNETMKVIARIDEYIKELASKFEGKIIITADHGMHSTKDGGDHGEFRYEDMIVPYIILEGGLSNE</sequence>
<reference evidence="3" key="1">
    <citation type="submission" date="2022-07" db="EMBL/GenBank/DDBJ databases">
        <title>Enhanced cultured diversity of the mouse gut microbiota enables custom-made synthetic communities.</title>
        <authorList>
            <person name="Afrizal A."/>
        </authorList>
    </citation>
    <scope>NUCLEOTIDE SEQUENCE</scope>
    <source>
        <strain evidence="3">DSM 29482</strain>
    </source>
</reference>
<dbReference type="SUPFAM" id="SSF53649">
    <property type="entry name" value="Alkaline phosphatase-like"/>
    <property type="match status" value="1"/>
</dbReference>
<dbReference type="GO" id="GO:0016787">
    <property type="term" value="F:hydrolase activity"/>
    <property type="evidence" value="ECO:0007669"/>
    <property type="project" value="UniProtKB-ARBA"/>
</dbReference>
<dbReference type="OrthoDB" id="1706744at2"/>
<feature type="domain" description="Metalloenzyme" evidence="2">
    <location>
        <begin position="390"/>
        <end position="473"/>
    </location>
</feature>
<dbReference type="Gene3D" id="3.40.720.10">
    <property type="entry name" value="Alkaline Phosphatase, subunit A"/>
    <property type="match status" value="1"/>
</dbReference>
<organism evidence="3 4">
    <name type="scientific">Anaerosalibacter massiliensis</name>
    <dbReference type="NCBI Taxonomy" id="1347392"/>
    <lineage>
        <taxon>Bacteria</taxon>
        <taxon>Bacillati</taxon>
        <taxon>Bacillota</taxon>
        <taxon>Tissierellia</taxon>
        <taxon>Tissierellales</taxon>
        <taxon>Sporanaerobacteraceae</taxon>
        <taxon>Anaerosalibacter</taxon>
    </lineage>
</organism>
<dbReference type="PROSITE" id="PS51257">
    <property type="entry name" value="PROKAR_LIPOPROTEIN"/>
    <property type="match status" value="1"/>
</dbReference>
<dbReference type="RefSeq" id="WP_042680361.1">
    <property type="nucleotide sequence ID" value="NZ_CABKTM010000019.1"/>
</dbReference>
<dbReference type="EMBL" id="JANJZL010000003">
    <property type="protein sequence ID" value="MCR2043679.1"/>
    <property type="molecule type" value="Genomic_DNA"/>
</dbReference>
<keyword evidence="4" id="KW-1185">Reference proteome</keyword>
<proteinExistence type="predicted"/>
<keyword evidence="1" id="KW-0413">Isomerase</keyword>
<dbReference type="InterPro" id="IPR006124">
    <property type="entry name" value="Metalloenzyme"/>
</dbReference>